<feature type="transmembrane region" description="Helical" evidence="1">
    <location>
        <begin position="124"/>
        <end position="147"/>
    </location>
</feature>
<dbReference type="EMBL" id="JAQSIP010000005">
    <property type="protein sequence ID" value="MDD0839442.1"/>
    <property type="molecule type" value="Genomic_DNA"/>
</dbReference>
<dbReference type="CDD" id="cd01949">
    <property type="entry name" value="GGDEF"/>
    <property type="match status" value="1"/>
</dbReference>
<name>A0ABT5MZF0_9BURK</name>
<dbReference type="PANTHER" id="PTHR46663:SF4">
    <property type="entry name" value="DIGUANYLATE CYCLASE DGCT-RELATED"/>
    <property type="match status" value="1"/>
</dbReference>
<feature type="transmembrane region" description="Helical" evidence="1">
    <location>
        <begin position="197"/>
        <end position="219"/>
    </location>
</feature>
<accession>A0ABT5MZF0</accession>
<organism evidence="3 4">
    <name type="scientific">Curvibacter cyanobacteriorum</name>
    <dbReference type="NCBI Taxonomy" id="3026422"/>
    <lineage>
        <taxon>Bacteria</taxon>
        <taxon>Pseudomonadati</taxon>
        <taxon>Pseudomonadota</taxon>
        <taxon>Betaproteobacteria</taxon>
        <taxon>Burkholderiales</taxon>
        <taxon>Comamonadaceae</taxon>
        <taxon>Curvibacter</taxon>
    </lineage>
</organism>
<dbReference type="Gene3D" id="3.30.70.270">
    <property type="match status" value="1"/>
</dbReference>
<keyword evidence="4" id="KW-1185">Reference proteome</keyword>
<keyword evidence="1" id="KW-0812">Transmembrane</keyword>
<keyword evidence="1" id="KW-0472">Membrane</keyword>
<feature type="transmembrane region" description="Helical" evidence="1">
    <location>
        <begin position="74"/>
        <end position="95"/>
    </location>
</feature>
<evidence type="ECO:0000313" key="3">
    <source>
        <dbReference type="EMBL" id="MDD0839442.1"/>
    </source>
</evidence>
<protein>
    <submittedName>
        <fullName evidence="3">GGDEF domain-containing protein</fullName>
    </submittedName>
</protein>
<dbReference type="RefSeq" id="WP_273951896.1">
    <property type="nucleotide sequence ID" value="NZ_JAQSIP010000005.1"/>
</dbReference>
<dbReference type="PROSITE" id="PS50887">
    <property type="entry name" value="GGDEF"/>
    <property type="match status" value="1"/>
</dbReference>
<dbReference type="InterPro" id="IPR043128">
    <property type="entry name" value="Rev_trsase/Diguanyl_cyclase"/>
</dbReference>
<dbReference type="InterPro" id="IPR000160">
    <property type="entry name" value="GGDEF_dom"/>
</dbReference>
<feature type="transmembrane region" description="Helical" evidence="1">
    <location>
        <begin position="12"/>
        <end position="31"/>
    </location>
</feature>
<dbReference type="Pfam" id="PF00990">
    <property type="entry name" value="GGDEF"/>
    <property type="match status" value="1"/>
</dbReference>
<comment type="caution">
    <text evidence="3">The sequence shown here is derived from an EMBL/GenBank/DDBJ whole genome shotgun (WGS) entry which is preliminary data.</text>
</comment>
<sequence length="390" mass="43090">MLSLLDRQTLAVVVACVSLVTLTVMITIWMINREIRGLRWWMGASLCSVLGFLTMPIAQWLGWPFDGALALNHAASLVSLALMLQGSLAFCNCALARRGQWPGLWLLWGGLVLALAWWNRDHAIRRYLMHDLLSIGLLLGTAFTLSWHSRPQAKAAQRLAAAFLMLMALALCLRWALSWQASNDALMQNHPVQGPIYLAIVIFTMGWTYSVSLACYQLAQAQVLNLAREDALTGLPNRRYFDEMLDREVSRAERNGDAFAVVMADINGFKQVNDRLGHTAGDALLVEVGRRLQSFARGADFVARLGGDEFIVLLHDTGSVPLAEQAVARLRATLDGPMRLQGQAVPVELSLGHALWPVDGVQPGQLVQQADQRMYADKARLKALRTARVA</sequence>
<gene>
    <name evidence="3" type="ORF">PSQ40_12735</name>
</gene>
<evidence type="ECO:0000256" key="1">
    <source>
        <dbReference type="SAM" id="Phobius"/>
    </source>
</evidence>
<feature type="transmembrane region" description="Helical" evidence="1">
    <location>
        <begin position="38"/>
        <end position="62"/>
    </location>
</feature>
<evidence type="ECO:0000259" key="2">
    <source>
        <dbReference type="PROSITE" id="PS50887"/>
    </source>
</evidence>
<dbReference type="NCBIfam" id="TIGR00254">
    <property type="entry name" value="GGDEF"/>
    <property type="match status" value="1"/>
</dbReference>
<dbReference type="InterPro" id="IPR029787">
    <property type="entry name" value="Nucleotide_cyclase"/>
</dbReference>
<dbReference type="InterPro" id="IPR052163">
    <property type="entry name" value="DGC-Regulatory_Protein"/>
</dbReference>
<dbReference type="Proteomes" id="UP001528673">
    <property type="component" value="Unassembled WGS sequence"/>
</dbReference>
<feature type="transmembrane region" description="Helical" evidence="1">
    <location>
        <begin position="159"/>
        <end position="177"/>
    </location>
</feature>
<dbReference type="SUPFAM" id="SSF55073">
    <property type="entry name" value="Nucleotide cyclase"/>
    <property type="match status" value="1"/>
</dbReference>
<evidence type="ECO:0000313" key="4">
    <source>
        <dbReference type="Proteomes" id="UP001528673"/>
    </source>
</evidence>
<dbReference type="PANTHER" id="PTHR46663">
    <property type="entry name" value="DIGUANYLATE CYCLASE DGCT-RELATED"/>
    <property type="match status" value="1"/>
</dbReference>
<dbReference type="SMART" id="SM00267">
    <property type="entry name" value="GGDEF"/>
    <property type="match status" value="1"/>
</dbReference>
<keyword evidence="1" id="KW-1133">Transmembrane helix</keyword>
<feature type="domain" description="GGDEF" evidence="2">
    <location>
        <begin position="257"/>
        <end position="390"/>
    </location>
</feature>
<proteinExistence type="predicted"/>
<feature type="transmembrane region" description="Helical" evidence="1">
    <location>
        <begin position="102"/>
        <end position="118"/>
    </location>
</feature>
<reference evidence="3 4" key="1">
    <citation type="submission" date="2023-02" db="EMBL/GenBank/DDBJ databases">
        <title>Bacterial whole genomic sequence of Curvibacter sp. HBC61.</title>
        <authorList>
            <person name="Le V."/>
            <person name="Ko S.-R."/>
            <person name="Ahn C.-Y."/>
            <person name="Oh H.-M."/>
        </authorList>
    </citation>
    <scope>NUCLEOTIDE SEQUENCE [LARGE SCALE GENOMIC DNA]</scope>
    <source>
        <strain evidence="3 4">HBC61</strain>
    </source>
</reference>